<gene>
    <name evidence="3" type="ORF">Krac_2886</name>
</gene>
<keyword evidence="3" id="KW-0378">Hydrolase</keyword>
<dbReference type="OrthoDB" id="9771666at2"/>
<dbReference type="InParanoid" id="D6TZW7"/>
<name>D6TZW7_KTERA</name>
<reference evidence="3 4" key="1">
    <citation type="journal article" date="2011" name="Stand. Genomic Sci.">
        <title>Non-contiguous finished genome sequence and contextual data of the filamentous soil bacterium Ktedonobacter racemifer type strain (SOSP1-21).</title>
        <authorList>
            <person name="Chang Y.J."/>
            <person name="Land M."/>
            <person name="Hauser L."/>
            <person name="Chertkov O."/>
            <person name="Del Rio T.G."/>
            <person name="Nolan M."/>
            <person name="Copeland A."/>
            <person name="Tice H."/>
            <person name="Cheng J.F."/>
            <person name="Lucas S."/>
            <person name="Han C."/>
            <person name="Goodwin L."/>
            <person name="Pitluck S."/>
            <person name="Ivanova N."/>
            <person name="Ovchinikova G."/>
            <person name="Pati A."/>
            <person name="Chen A."/>
            <person name="Palaniappan K."/>
            <person name="Mavromatis K."/>
            <person name="Liolios K."/>
            <person name="Brettin T."/>
            <person name="Fiebig A."/>
            <person name="Rohde M."/>
            <person name="Abt B."/>
            <person name="Goker M."/>
            <person name="Detter J.C."/>
            <person name="Woyke T."/>
            <person name="Bristow J."/>
            <person name="Eisen J.A."/>
            <person name="Markowitz V."/>
            <person name="Hugenholtz P."/>
            <person name="Kyrpides N.C."/>
            <person name="Klenk H.P."/>
            <person name="Lapidus A."/>
        </authorList>
    </citation>
    <scope>NUCLEOTIDE SEQUENCE [LARGE SCALE GENOMIC DNA]</scope>
    <source>
        <strain evidence="4">DSM 44963</strain>
    </source>
</reference>
<dbReference type="RefSeq" id="WP_007919946.1">
    <property type="nucleotide sequence ID" value="NZ_ADVG01000004.1"/>
</dbReference>
<dbReference type="AlphaFoldDB" id="D6TZW7"/>
<evidence type="ECO:0000256" key="1">
    <source>
        <dbReference type="SAM" id="MobiDB-lite"/>
    </source>
</evidence>
<feature type="domain" description="Dienelactone hydrolase" evidence="2">
    <location>
        <begin position="31"/>
        <end position="245"/>
    </location>
</feature>
<dbReference type="STRING" id="485913.Krac_2886"/>
<evidence type="ECO:0000313" key="3">
    <source>
        <dbReference type="EMBL" id="EFH82107.1"/>
    </source>
</evidence>
<dbReference type="InterPro" id="IPR002925">
    <property type="entry name" value="Dienelactn_hydro"/>
</dbReference>
<dbReference type="PANTHER" id="PTHR46623:SF6">
    <property type="entry name" value="ALPHA_BETA-HYDROLASES SUPERFAMILY PROTEIN"/>
    <property type="match status" value="1"/>
</dbReference>
<sequence length="246" mass="26938">MCHPGDNSGYNHETEQNVELPGSGRTIPTVAYGYQPGEQRPAVIILHDIYGVNPFYRDMARRLAEQSYAALLPDLFSREGSIPNRDHEAAITRLSKSSLATQLEDVQSIVTQLKSEGRKVGVIGFCLGGTLVMHATSRTSVIDAGVIYYGFPVNNNPIPQRRESPIDEVEQLQAPLIGFFGADDTGVGVHNVLAYKQKALAAHKDIDFTIYPSVGHAFLTFEQEGPTVAASQESWSKALAFLKKHL</sequence>
<dbReference type="GO" id="GO:0016787">
    <property type="term" value="F:hydrolase activity"/>
    <property type="evidence" value="ECO:0007669"/>
    <property type="project" value="UniProtKB-KW"/>
</dbReference>
<evidence type="ECO:0000313" key="4">
    <source>
        <dbReference type="Proteomes" id="UP000004508"/>
    </source>
</evidence>
<dbReference type="EMBL" id="ADVG01000004">
    <property type="protein sequence ID" value="EFH82107.1"/>
    <property type="molecule type" value="Genomic_DNA"/>
</dbReference>
<accession>D6TZW7</accession>
<dbReference type="PANTHER" id="PTHR46623">
    <property type="entry name" value="CARBOXYMETHYLENEBUTENOLIDASE-RELATED"/>
    <property type="match status" value="1"/>
</dbReference>
<dbReference type="SUPFAM" id="SSF53474">
    <property type="entry name" value="alpha/beta-Hydrolases"/>
    <property type="match status" value="1"/>
</dbReference>
<comment type="caution">
    <text evidence="3">The sequence shown here is derived from an EMBL/GenBank/DDBJ whole genome shotgun (WGS) entry which is preliminary data.</text>
</comment>
<dbReference type="Gene3D" id="3.40.50.1820">
    <property type="entry name" value="alpha/beta hydrolase"/>
    <property type="match status" value="1"/>
</dbReference>
<dbReference type="eggNOG" id="COG0412">
    <property type="taxonomic scope" value="Bacteria"/>
</dbReference>
<dbReference type="Pfam" id="PF01738">
    <property type="entry name" value="DLH"/>
    <property type="match status" value="1"/>
</dbReference>
<feature type="region of interest" description="Disordered" evidence="1">
    <location>
        <begin position="1"/>
        <end position="24"/>
    </location>
</feature>
<dbReference type="Proteomes" id="UP000004508">
    <property type="component" value="Unassembled WGS sequence"/>
</dbReference>
<proteinExistence type="predicted"/>
<protein>
    <submittedName>
        <fullName evidence="3">Dienelactone hydrolase</fullName>
    </submittedName>
</protein>
<dbReference type="InterPro" id="IPR029058">
    <property type="entry name" value="AB_hydrolase_fold"/>
</dbReference>
<dbReference type="InterPro" id="IPR051049">
    <property type="entry name" value="Dienelactone_hydrolase-like"/>
</dbReference>
<organism evidence="3 4">
    <name type="scientific">Ktedonobacter racemifer DSM 44963</name>
    <dbReference type="NCBI Taxonomy" id="485913"/>
    <lineage>
        <taxon>Bacteria</taxon>
        <taxon>Bacillati</taxon>
        <taxon>Chloroflexota</taxon>
        <taxon>Ktedonobacteria</taxon>
        <taxon>Ktedonobacterales</taxon>
        <taxon>Ktedonobacteraceae</taxon>
        <taxon>Ktedonobacter</taxon>
    </lineage>
</organism>
<evidence type="ECO:0000259" key="2">
    <source>
        <dbReference type="Pfam" id="PF01738"/>
    </source>
</evidence>
<keyword evidence="4" id="KW-1185">Reference proteome</keyword>